<proteinExistence type="predicted"/>
<evidence type="ECO:0000313" key="1">
    <source>
        <dbReference type="EMBL" id="KAF7825133.1"/>
    </source>
</evidence>
<dbReference type="EMBL" id="JAAIUW010000006">
    <property type="protein sequence ID" value="KAF7825133.1"/>
    <property type="molecule type" value="Genomic_DNA"/>
</dbReference>
<dbReference type="Proteomes" id="UP000634136">
    <property type="component" value="Unassembled WGS sequence"/>
</dbReference>
<comment type="caution">
    <text evidence="1">The sequence shown here is derived from an EMBL/GenBank/DDBJ whole genome shotgun (WGS) entry which is preliminary data.</text>
</comment>
<evidence type="ECO:0000313" key="2">
    <source>
        <dbReference type="Proteomes" id="UP000634136"/>
    </source>
</evidence>
<reference evidence="1" key="1">
    <citation type="submission" date="2020-09" db="EMBL/GenBank/DDBJ databases">
        <title>Genome-Enabled Discovery of Anthraquinone Biosynthesis in Senna tora.</title>
        <authorList>
            <person name="Kang S.-H."/>
            <person name="Pandey R.P."/>
            <person name="Lee C.-M."/>
            <person name="Sim J.-S."/>
            <person name="Jeong J.-T."/>
            <person name="Choi B.-S."/>
            <person name="Jung M."/>
            <person name="Ginzburg D."/>
            <person name="Zhao K."/>
            <person name="Won S.Y."/>
            <person name="Oh T.-J."/>
            <person name="Yu Y."/>
            <person name="Kim N.-H."/>
            <person name="Lee O.R."/>
            <person name="Lee T.-H."/>
            <person name="Bashyal P."/>
            <person name="Kim T.-S."/>
            <person name="Lee W.-H."/>
            <person name="Kawkins C."/>
            <person name="Kim C.-K."/>
            <person name="Kim J.S."/>
            <person name="Ahn B.O."/>
            <person name="Rhee S.Y."/>
            <person name="Sohng J.K."/>
        </authorList>
    </citation>
    <scope>NUCLEOTIDE SEQUENCE</scope>
    <source>
        <tissue evidence="1">Leaf</tissue>
    </source>
</reference>
<gene>
    <name evidence="1" type="ORF">G2W53_016297</name>
</gene>
<organism evidence="1 2">
    <name type="scientific">Senna tora</name>
    <dbReference type="NCBI Taxonomy" id="362788"/>
    <lineage>
        <taxon>Eukaryota</taxon>
        <taxon>Viridiplantae</taxon>
        <taxon>Streptophyta</taxon>
        <taxon>Embryophyta</taxon>
        <taxon>Tracheophyta</taxon>
        <taxon>Spermatophyta</taxon>
        <taxon>Magnoliopsida</taxon>
        <taxon>eudicotyledons</taxon>
        <taxon>Gunneridae</taxon>
        <taxon>Pentapetalae</taxon>
        <taxon>rosids</taxon>
        <taxon>fabids</taxon>
        <taxon>Fabales</taxon>
        <taxon>Fabaceae</taxon>
        <taxon>Caesalpinioideae</taxon>
        <taxon>Cassia clade</taxon>
        <taxon>Senna</taxon>
    </lineage>
</organism>
<accession>A0A834TMI2</accession>
<keyword evidence="2" id="KW-1185">Reference proteome</keyword>
<protein>
    <submittedName>
        <fullName evidence="1">Uncharacterized protein</fullName>
    </submittedName>
</protein>
<sequence length="42" mass="4714">MDRNCNNITPSGDPRCVALLAECCSIAVERFHMFNDRGSQIE</sequence>
<dbReference type="AlphaFoldDB" id="A0A834TMI2"/>
<name>A0A834TMI2_9FABA</name>